<dbReference type="SUPFAM" id="SSF82866">
    <property type="entry name" value="Multidrug efflux transporter AcrB transmembrane domain"/>
    <property type="match status" value="2"/>
</dbReference>
<dbReference type="InterPro" id="IPR027463">
    <property type="entry name" value="AcrB_DN_DC_subdom"/>
</dbReference>
<dbReference type="SUPFAM" id="SSF82693">
    <property type="entry name" value="Multidrug efflux transporter AcrB pore domain, PN1, PN2, PC1 and PC2 subdomains"/>
    <property type="match status" value="3"/>
</dbReference>
<dbReference type="OrthoDB" id="9757876at2"/>
<dbReference type="Gene3D" id="3.30.70.1430">
    <property type="entry name" value="Multidrug efflux transporter AcrB pore domain"/>
    <property type="match status" value="2"/>
</dbReference>
<accession>A0A1Q2HRT6</accession>
<organism evidence="2 3">
    <name type="scientific">Sedimentisphaera cyanobacteriorum</name>
    <dbReference type="NCBI Taxonomy" id="1940790"/>
    <lineage>
        <taxon>Bacteria</taxon>
        <taxon>Pseudomonadati</taxon>
        <taxon>Planctomycetota</taxon>
        <taxon>Phycisphaerae</taxon>
        <taxon>Sedimentisphaerales</taxon>
        <taxon>Sedimentisphaeraceae</taxon>
        <taxon>Sedimentisphaera</taxon>
    </lineage>
</organism>
<feature type="transmembrane region" description="Helical" evidence="1">
    <location>
        <begin position="904"/>
        <end position="925"/>
    </location>
</feature>
<dbReference type="PANTHER" id="PTHR32063">
    <property type="match status" value="1"/>
</dbReference>
<dbReference type="PRINTS" id="PR00702">
    <property type="entry name" value="ACRIFLAVINRP"/>
</dbReference>
<dbReference type="EMBL" id="CP019633">
    <property type="protein sequence ID" value="AQQ09984.1"/>
    <property type="molecule type" value="Genomic_DNA"/>
</dbReference>
<dbReference type="Gene3D" id="3.30.70.1440">
    <property type="entry name" value="Multidrug efflux transporter AcrB pore domain"/>
    <property type="match status" value="1"/>
</dbReference>
<feature type="transmembrane region" description="Helical" evidence="1">
    <location>
        <begin position="359"/>
        <end position="379"/>
    </location>
</feature>
<dbReference type="Gene3D" id="3.30.70.1320">
    <property type="entry name" value="Multidrug efflux transporter AcrB pore domain like"/>
    <property type="match status" value="1"/>
</dbReference>
<feature type="transmembrane region" description="Helical" evidence="1">
    <location>
        <begin position="334"/>
        <end position="352"/>
    </location>
</feature>
<dbReference type="Gene3D" id="1.20.1640.10">
    <property type="entry name" value="Multidrug efflux transporter AcrB transmembrane domain"/>
    <property type="match status" value="2"/>
</dbReference>
<dbReference type="PANTHER" id="PTHR32063:SF18">
    <property type="entry name" value="CATION EFFLUX SYSTEM PROTEIN"/>
    <property type="match status" value="1"/>
</dbReference>
<feature type="transmembrane region" description="Helical" evidence="1">
    <location>
        <begin position="432"/>
        <end position="451"/>
    </location>
</feature>
<dbReference type="KEGG" id="pbu:L21SP3_01806"/>
<dbReference type="Proteomes" id="UP000188273">
    <property type="component" value="Chromosome"/>
</dbReference>
<feature type="transmembrane region" description="Helical" evidence="1">
    <location>
        <begin position="391"/>
        <end position="411"/>
    </location>
</feature>
<name>A0A1Q2HRT6_9BACT</name>
<feature type="transmembrane region" description="Helical" evidence="1">
    <location>
        <begin position="980"/>
        <end position="1002"/>
    </location>
</feature>
<gene>
    <name evidence="2" type="primary">czcA_1</name>
    <name evidence="2" type="ORF">L21SP3_01806</name>
</gene>
<dbReference type="STRING" id="1940790.L21SP3_01806"/>
<dbReference type="GO" id="GO:0005886">
    <property type="term" value="C:plasma membrane"/>
    <property type="evidence" value="ECO:0007669"/>
    <property type="project" value="TreeGrafter"/>
</dbReference>
<dbReference type="RefSeq" id="WP_077540798.1">
    <property type="nucleotide sequence ID" value="NZ_CP019633.1"/>
</dbReference>
<dbReference type="SUPFAM" id="SSF82714">
    <property type="entry name" value="Multidrug efflux transporter AcrB TolC docking domain, DN and DC subdomains"/>
    <property type="match status" value="2"/>
</dbReference>
<dbReference type="GO" id="GO:0042910">
    <property type="term" value="F:xenobiotic transmembrane transporter activity"/>
    <property type="evidence" value="ECO:0007669"/>
    <property type="project" value="TreeGrafter"/>
</dbReference>
<feature type="transmembrane region" description="Helical" evidence="1">
    <location>
        <begin position="855"/>
        <end position="871"/>
    </location>
</feature>
<keyword evidence="1" id="KW-1133">Transmembrane helix</keyword>
<dbReference type="Pfam" id="PF00873">
    <property type="entry name" value="ACR_tran"/>
    <property type="match status" value="1"/>
</dbReference>
<feature type="transmembrane region" description="Helical" evidence="1">
    <location>
        <begin position="12"/>
        <end position="29"/>
    </location>
</feature>
<feature type="transmembrane region" description="Helical" evidence="1">
    <location>
        <begin position="878"/>
        <end position="898"/>
    </location>
</feature>
<evidence type="ECO:0000256" key="1">
    <source>
        <dbReference type="SAM" id="Phobius"/>
    </source>
</evidence>
<protein>
    <submittedName>
        <fullName evidence="2">Cation efflux system protein CzcA</fullName>
    </submittedName>
</protein>
<dbReference type="AlphaFoldDB" id="A0A1Q2HRT6"/>
<keyword evidence="1" id="KW-0472">Membrane</keyword>
<feature type="transmembrane region" description="Helical" evidence="1">
    <location>
        <begin position="463"/>
        <end position="489"/>
    </location>
</feature>
<keyword evidence="3" id="KW-1185">Reference proteome</keyword>
<sequence length="1012" mass="113291">MNLAAFALRRRTVMVVLIILFTGAGILSYQRIGRLEDPTFTIKTALVSTLYPGASPSEVEQEVTDVIEEAIQEMGEVKEIYSTSREGLSVVYVDMKDTYTHEQLPQIWDELRKKIADSQPELPPGAGHSVVNDDFGDVYGLFFAITGEDKTYAELKDYADQLKTELLLCRDVAKIEFWGTQQEVLYAEFDRAKLSELGITPEQIYGTLQSQNLVERSGKVEIDGEYVRITPTGEFQSVEAIEDLLIGGAESLVKLSDICEVKRGYIDPPGNMMRFNGEKAIGFGISTVDGGNVVNMGKAVAEKLKALKSERPEGIELHRIYYQSKIVNEAVNTFLLNLAEAVAIVIILLMIFMGWQSGLLIGVILLMTILCTFLGMYLMDIDLQKISLGALILSLGMLVDNAIVVADGILVKVEKGERREEAAVDMVRTAGMPLLGATLVAILAFTAIGFAPGSVGEFCRSLFYVMALSLSISWVLAVTATPLFCIWFLRIPNTEEGFDPYSRPMYRRYRRLLHAAIKYRWLTLAAAGLALAGGLYFMGKVSQSFFPDSTKPYFYVNFWKPEGTHINRTSEDMRVIEKYISTIDGVENVSTFAGEGTLRFILSYEYQTPNSSYGQLLVEVDDYKKIDRLKEEVKKYLVDNFPNADPMVQKIGTGPTVPYKIEARFRGKDPKVLHRLADKAVEVMRESAGAKNIRKDWRQRVQVIRPEFSENQAHRIGVSRSDLASSLQWNFNGLRVGLYRERDELIPILSRPPEDQRVSAENIEKVQVWSSTAKSYFPIRQVVTEIKPEWEWPIIERFNRQKSVKAQCNASGNTEALRQEIAEKIEAIELPPGYSLEWEGEYDSTQEAQNPLKKAFPLCMLGMFVIVVWIFNSVRKPLIIFLTIPLSVIGIGTGLYLMNVPFGFMAILGFLGLSGMLIKNAIVLIDQIEIDLNSGKEPYKAVLDSSVSRFRPVIMAAGTTILGMAPLVPQPLYSGMAATIMSGLFAATFLTLILVPVQYCIFYRIKTDESKL</sequence>
<feature type="transmembrane region" description="Helical" evidence="1">
    <location>
        <begin position="519"/>
        <end position="539"/>
    </location>
</feature>
<reference evidence="3" key="1">
    <citation type="submission" date="2017-02" db="EMBL/GenBank/DDBJ databases">
        <title>Comparative genomics and description of representatives of a novel lineage of planctomycetes thriving in anoxic sediments.</title>
        <authorList>
            <person name="Spring S."/>
            <person name="Bunk B."/>
            <person name="Sproer C."/>
            <person name="Klenk H.-P."/>
        </authorList>
    </citation>
    <scope>NUCLEOTIDE SEQUENCE [LARGE SCALE GENOMIC DNA]</scope>
    <source>
        <strain evidence="3">L21-RPul-D3</strain>
    </source>
</reference>
<evidence type="ECO:0000313" key="3">
    <source>
        <dbReference type="Proteomes" id="UP000188273"/>
    </source>
</evidence>
<dbReference type="InterPro" id="IPR001036">
    <property type="entry name" value="Acrflvin-R"/>
</dbReference>
<proteinExistence type="predicted"/>
<evidence type="ECO:0000313" key="2">
    <source>
        <dbReference type="EMBL" id="AQQ09984.1"/>
    </source>
</evidence>
<feature type="transmembrane region" description="Helical" evidence="1">
    <location>
        <begin position="950"/>
        <end position="968"/>
    </location>
</feature>
<dbReference type="Gene3D" id="3.30.2090.10">
    <property type="entry name" value="Multidrug efflux transporter AcrB TolC docking domain, DN and DC subdomains"/>
    <property type="match status" value="2"/>
</dbReference>
<keyword evidence="1" id="KW-0812">Transmembrane</keyword>